<dbReference type="EMBL" id="JAENGY010003514">
    <property type="protein sequence ID" value="KAG6941654.1"/>
    <property type="molecule type" value="Genomic_DNA"/>
</dbReference>
<dbReference type="Proteomes" id="UP000709295">
    <property type="component" value="Unassembled WGS sequence"/>
</dbReference>
<organism evidence="3 4">
    <name type="scientific">Phytophthora aleatoria</name>
    <dbReference type="NCBI Taxonomy" id="2496075"/>
    <lineage>
        <taxon>Eukaryota</taxon>
        <taxon>Sar</taxon>
        <taxon>Stramenopiles</taxon>
        <taxon>Oomycota</taxon>
        <taxon>Peronosporomycetes</taxon>
        <taxon>Peronosporales</taxon>
        <taxon>Peronosporaceae</taxon>
        <taxon>Phytophthora</taxon>
    </lineage>
</organism>
<evidence type="ECO:0000313" key="4">
    <source>
        <dbReference type="Proteomes" id="UP000709295"/>
    </source>
</evidence>
<protein>
    <recommendedName>
        <fullName evidence="5">Autophagy-related protein 16 domain-containing protein</fullName>
    </recommendedName>
</protein>
<dbReference type="AlphaFoldDB" id="A0A8J5MB09"/>
<evidence type="ECO:0000256" key="1">
    <source>
        <dbReference type="SAM" id="Coils"/>
    </source>
</evidence>
<evidence type="ECO:0000256" key="2">
    <source>
        <dbReference type="SAM" id="MobiDB-lite"/>
    </source>
</evidence>
<feature type="compositionally biased region" description="Basic and acidic residues" evidence="2">
    <location>
        <begin position="146"/>
        <end position="156"/>
    </location>
</feature>
<feature type="non-terminal residue" evidence="3">
    <location>
        <position position="1"/>
    </location>
</feature>
<evidence type="ECO:0000313" key="3">
    <source>
        <dbReference type="EMBL" id="KAG6941654.1"/>
    </source>
</evidence>
<keyword evidence="1" id="KW-0175">Coiled coil</keyword>
<name>A0A8J5MB09_9STRA</name>
<reference evidence="3" key="1">
    <citation type="submission" date="2021-01" db="EMBL/GenBank/DDBJ databases">
        <title>Phytophthora aleatoria, a newly-described species from Pinus radiata is distinct from Phytophthora cactorum isolates based on comparative genomics.</title>
        <authorList>
            <person name="Mcdougal R."/>
            <person name="Panda P."/>
            <person name="Williams N."/>
            <person name="Studholme D.J."/>
        </authorList>
    </citation>
    <scope>NUCLEOTIDE SEQUENCE</scope>
    <source>
        <strain evidence="3">NZFS 4037</strain>
    </source>
</reference>
<keyword evidence="4" id="KW-1185">Reference proteome</keyword>
<comment type="caution">
    <text evidence="3">The sequence shown here is derived from an EMBL/GenBank/DDBJ whole genome shotgun (WGS) entry which is preliminary data.</text>
</comment>
<feature type="region of interest" description="Disordered" evidence="2">
    <location>
        <begin position="125"/>
        <end position="156"/>
    </location>
</feature>
<feature type="coiled-coil region" evidence="1">
    <location>
        <begin position="19"/>
        <end position="67"/>
    </location>
</feature>
<proteinExistence type="predicted"/>
<accession>A0A8J5MB09</accession>
<evidence type="ECO:0008006" key="5">
    <source>
        <dbReference type="Google" id="ProtNLM"/>
    </source>
</evidence>
<sequence length="186" mass="21202">LRAQIAQQSAELRDIDRRLGRTHRDLDAAKDRNQKLERELDLAGSEIDILRTQISNQEREIDDLQDNPATSDHSLDRVRDALRTSEDALTTARSANADLDTLRSERDTLQTERDEAVHPLLAWRASSVEPPPTQSKPLRQQPMTARRVEDRDAARDETTTLRQYPLSISLFLVFDVALTFVPPSRP</sequence>
<gene>
    <name evidence="3" type="ORF">JG688_00018558</name>
</gene>